<name>A0A1M5S783_9BACT</name>
<dbReference type="Proteomes" id="UP000184139">
    <property type="component" value="Unassembled WGS sequence"/>
</dbReference>
<dbReference type="PROSITE" id="PS00180">
    <property type="entry name" value="GLNA_1"/>
    <property type="match status" value="1"/>
</dbReference>
<dbReference type="InterPro" id="IPR004809">
    <property type="entry name" value="Gln_synth_I"/>
</dbReference>
<dbReference type="InterPro" id="IPR027303">
    <property type="entry name" value="Gln_synth_gly_rich_site"/>
</dbReference>
<dbReference type="NCBIfam" id="TIGR00653">
    <property type="entry name" value="GlnA"/>
    <property type="match status" value="1"/>
</dbReference>
<feature type="binding site" evidence="14">
    <location>
        <position position="132"/>
    </location>
    <ligand>
        <name>Mg(2+)</name>
        <dbReference type="ChEBI" id="CHEBI:18420"/>
        <label>1</label>
    </ligand>
</feature>
<feature type="binding site" evidence="14">
    <location>
        <position position="130"/>
    </location>
    <ligand>
        <name>Mg(2+)</name>
        <dbReference type="ChEBI" id="CHEBI:18420"/>
        <label>1</label>
    </ligand>
</feature>
<dbReference type="Pfam" id="PF03951">
    <property type="entry name" value="Gln-synt_N"/>
    <property type="match status" value="1"/>
</dbReference>
<organism evidence="20 21">
    <name type="scientific">Desulfofustis glycolicus DSM 9705</name>
    <dbReference type="NCBI Taxonomy" id="1121409"/>
    <lineage>
        <taxon>Bacteria</taxon>
        <taxon>Pseudomonadati</taxon>
        <taxon>Thermodesulfobacteriota</taxon>
        <taxon>Desulfobulbia</taxon>
        <taxon>Desulfobulbales</taxon>
        <taxon>Desulfocapsaceae</taxon>
        <taxon>Desulfofustis</taxon>
    </lineage>
</organism>
<dbReference type="Gene3D" id="3.30.590.10">
    <property type="entry name" value="Glutamine synthetase/guanido kinase, catalytic domain"/>
    <property type="match status" value="1"/>
</dbReference>
<evidence type="ECO:0000256" key="11">
    <source>
        <dbReference type="ARBA" id="ARBA00049436"/>
    </source>
</evidence>
<keyword evidence="9 13" id="KW-0067">ATP-binding</keyword>
<sequence length="443" mass="50229">MTRDEIMRVIEEKNIHFFRLQFVDIFGFMKNVAIPRSQIEKALDGKMMFDGSSIDGFVRINESDMYLKPDYDTFVVLPWRNKEGRAAARVICDVYKSDGVTPFEGCPRVNLKRVLAEARELGFTMNVGTECEFFLFEYDEDGMPTTVCQDVAGYFSLDPEDKANDCRREIIEVLENMGFEIEASHHEVAEGQHEINFKYADALTCADNTITFKWVVKTIAARYGLHATFMPKPIYGINGSGMHTNQSLFNLDGTNAFFDEKDKLQLSKVAYQYIAGILKNARGFVGVTNPLVNSYKRLVPGYEAPVYAAWSASNRSAMVRIPAARGMSTRTEVRCPDPSTNPYLALAMMLNSGLDGVKNNIDPPPPVNKDIFEMTRAEMTDEGITVLPGSLEEAIVELKNNPIAKETLGPHIFEKYIEAKEKEWDEYRCAISEWELDNYLRVY</sequence>
<feature type="binding site" evidence="14">
    <location>
        <position position="187"/>
    </location>
    <ligand>
        <name>Mg(2+)</name>
        <dbReference type="ChEBI" id="CHEBI:18420"/>
        <label>1</label>
    </ligand>
</feature>
<feature type="domain" description="GS beta-grasp" evidence="18">
    <location>
        <begin position="13"/>
        <end position="99"/>
    </location>
</feature>
<feature type="binding site" evidence="12">
    <location>
        <position position="297"/>
    </location>
    <ligand>
        <name>L-glutamate</name>
        <dbReference type="ChEBI" id="CHEBI:29985"/>
    </ligand>
</feature>
<evidence type="ECO:0000256" key="14">
    <source>
        <dbReference type="PIRSR" id="PIRSR604809-3"/>
    </source>
</evidence>
<dbReference type="PROSITE" id="PS00181">
    <property type="entry name" value="GLNA_ATP"/>
    <property type="match status" value="1"/>
</dbReference>
<evidence type="ECO:0000256" key="7">
    <source>
        <dbReference type="ARBA" id="ARBA00022723"/>
    </source>
</evidence>
<evidence type="ECO:0000256" key="15">
    <source>
        <dbReference type="PROSITE-ProRule" id="PRU01330"/>
    </source>
</evidence>
<evidence type="ECO:0000256" key="17">
    <source>
        <dbReference type="RuleBase" id="RU004356"/>
    </source>
</evidence>
<dbReference type="EMBL" id="FQXS01000001">
    <property type="protein sequence ID" value="SHH34339.1"/>
    <property type="molecule type" value="Genomic_DNA"/>
</dbReference>
<keyword evidence="5" id="KW-0963">Cytoplasm</keyword>
<proteinExistence type="inferred from homology"/>
<dbReference type="PROSITE" id="PS51987">
    <property type="entry name" value="GS_CATALYTIC"/>
    <property type="match status" value="1"/>
</dbReference>
<gene>
    <name evidence="20" type="ORF">SAMN02745124_00199</name>
</gene>
<evidence type="ECO:0000256" key="2">
    <source>
        <dbReference type="ARBA" id="ARBA00009897"/>
    </source>
</evidence>
<dbReference type="SUPFAM" id="SSF54368">
    <property type="entry name" value="Glutamine synthetase, N-terminal domain"/>
    <property type="match status" value="1"/>
</dbReference>
<evidence type="ECO:0000256" key="16">
    <source>
        <dbReference type="RuleBase" id="RU000384"/>
    </source>
</evidence>
<evidence type="ECO:0000256" key="9">
    <source>
        <dbReference type="ARBA" id="ARBA00022840"/>
    </source>
</evidence>
<dbReference type="InterPro" id="IPR008147">
    <property type="entry name" value="Gln_synt_N"/>
</dbReference>
<dbReference type="AlphaFoldDB" id="A0A1M5S783"/>
<feature type="binding site" evidence="12">
    <location>
        <position position="334"/>
    </location>
    <ligand>
        <name>L-glutamate</name>
        <dbReference type="ChEBI" id="CHEBI:29985"/>
    </ligand>
</feature>
<dbReference type="PANTHER" id="PTHR43785:SF12">
    <property type="entry name" value="TYPE-1 GLUTAMINE SYNTHETASE 2"/>
    <property type="match status" value="1"/>
</dbReference>
<evidence type="ECO:0000256" key="3">
    <source>
        <dbReference type="ARBA" id="ARBA00012937"/>
    </source>
</evidence>
<accession>A0A1M5S783</accession>
<keyword evidence="21" id="KW-1185">Reference proteome</keyword>
<evidence type="ECO:0000256" key="1">
    <source>
        <dbReference type="ARBA" id="ARBA00004496"/>
    </source>
</evidence>
<feature type="binding site" evidence="13">
    <location>
        <position position="182"/>
    </location>
    <ligand>
        <name>ATP</name>
        <dbReference type="ChEBI" id="CHEBI:30616"/>
    </ligand>
</feature>
<feature type="binding site" evidence="14">
    <location>
        <position position="243"/>
    </location>
    <ligand>
        <name>Mg(2+)</name>
        <dbReference type="ChEBI" id="CHEBI:18420"/>
        <label>1</label>
    </ligand>
</feature>
<dbReference type="SUPFAM" id="SSF55931">
    <property type="entry name" value="Glutamine synthetase/guanido kinase"/>
    <property type="match status" value="1"/>
</dbReference>
<evidence type="ECO:0000259" key="19">
    <source>
        <dbReference type="PROSITE" id="PS51987"/>
    </source>
</evidence>
<evidence type="ECO:0000256" key="13">
    <source>
        <dbReference type="PIRSR" id="PIRSR604809-2"/>
    </source>
</evidence>
<feature type="binding site" evidence="13">
    <location>
        <begin position="197"/>
        <end position="199"/>
    </location>
    <ligand>
        <name>ATP</name>
        <dbReference type="ChEBI" id="CHEBI:30616"/>
    </ligand>
</feature>
<feature type="binding site" evidence="14">
    <location>
        <position position="332"/>
    </location>
    <ligand>
        <name>Mg(2+)</name>
        <dbReference type="ChEBI" id="CHEBI:18420"/>
        <label>1</label>
    </ligand>
</feature>
<comment type="subcellular location">
    <subcellularLocation>
        <location evidence="1">Cytoplasm</location>
    </subcellularLocation>
</comment>
<dbReference type="InterPro" id="IPR014746">
    <property type="entry name" value="Gln_synth/guanido_kin_cat_dom"/>
</dbReference>
<dbReference type="Pfam" id="PF00120">
    <property type="entry name" value="Gln-synt_C"/>
    <property type="match status" value="1"/>
</dbReference>
<evidence type="ECO:0000256" key="10">
    <source>
        <dbReference type="ARBA" id="ARBA00022842"/>
    </source>
</evidence>
<evidence type="ECO:0000256" key="5">
    <source>
        <dbReference type="ARBA" id="ARBA00022490"/>
    </source>
</evidence>
<evidence type="ECO:0000313" key="20">
    <source>
        <dbReference type="EMBL" id="SHH34339.1"/>
    </source>
</evidence>
<dbReference type="InterPro" id="IPR036651">
    <property type="entry name" value="Gln_synt_N_sf"/>
</dbReference>
<dbReference type="PANTHER" id="PTHR43785">
    <property type="entry name" value="GAMMA-GLUTAMYLPUTRESCINE SYNTHETASE"/>
    <property type="match status" value="1"/>
</dbReference>
<dbReference type="FunFam" id="3.30.590.10:FF:000003">
    <property type="entry name" value="Glutamine synthetase 2"/>
    <property type="match status" value="1"/>
</dbReference>
<keyword evidence="6 17" id="KW-0436">Ligase</keyword>
<comment type="similarity">
    <text evidence="2 15 16">Belongs to the glutamine synthetase family.</text>
</comment>
<dbReference type="GO" id="GO:0005737">
    <property type="term" value="C:cytoplasm"/>
    <property type="evidence" value="ECO:0007669"/>
    <property type="project" value="UniProtKB-SubCell"/>
</dbReference>
<feature type="binding site" evidence="12">
    <location>
        <position position="315"/>
    </location>
    <ligand>
        <name>L-glutamate</name>
        <dbReference type="ChEBI" id="CHEBI:29985"/>
    </ligand>
</feature>
<evidence type="ECO:0000313" key="21">
    <source>
        <dbReference type="Proteomes" id="UP000184139"/>
    </source>
</evidence>
<dbReference type="GO" id="GO:0046872">
    <property type="term" value="F:metal ion binding"/>
    <property type="evidence" value="ECO:0007669"/>
    <property type="project" value="UniProtKB-KW"/>
</dbReference>
<evidence type="ECO:0000259" key="18">
    <source>
        <dbReference type="PROSITE" id="PS51986"/>
    </source>
</evidence>
<reference evidence="20 21" key="1">
    <citation type="submission" date="2016-11" db="EMBL/GenBank/DDBJ databases">
        <authorList>
            <person name="Jaros S."/>
            <person name="Januszkiewicz K."/>
            <person name="Wedrychowicz H."/>
        </authorList>
    </citation>
    <scope>NUCLEOTIDE SEQUENCE [LARGE SCALE GENOMIC DNA]</scope>
    <source>
        <strain evidence="20 21">DSM 9705</strain>
    </source>
</reference>
<dbReference type="SMART" id="SM01230">
    <property type="entry name" value="Gln-synt_C"/>
    <property type="match status" value="1"/>
</dbReference>
<dbReference type="RefSeq" id="WP_073372961.1">
    <property type="nucleotide sequence ID" value="NZ_FQXS01000001.1"/>
</dbReference>
<dbReference type="GO" id="GO:0005524">
    <property type="term" value="F:ATP binding"/>
    <property type="evidence" value="ECO:0007669"/>
    <property type="project" value="UniProtKB-KW"/>
</dbReference>
<evidence type="ECO:0000256" key="4">
    <source>
        <dbReference type="ARBA" id="ARBA00021364"/>
    </source>
</evidence>
<dbReference type="Gene3D" id="3.10.20.70">
    <property type="entry name" value="Glutamine synthetase, N-terminal domain"/>
    <property type="match status" value="1"/>
</dbReference>
<feature type="binding site" evidence="14">
    <location>
        <position position="194"/>
    </location>
    <ligand>
        <name>Mg(2+)</name>
        <dbReference type="ChEBI" id="CHEBI:18420"/>
        <label>1</label>
    </ligand>
</feature>
<dbReference type="PROSITE" id="PS51986">
    <property type="entry name" value="GS_BETA_GRASP"/>
    <property type="match status" value="1"/>
</dbReference>
<dbReference type="EC" id="6.3.1.2" evidence="3 17"/>
<dbReference type="InterPro" id="IPR027302">
    <property type="entry name" value="Gln_synth_N_conserv_site"/>
</dbReference>
<feature type="binding site" evidence="12">
    <location>
        <position position="303"/>
    </location>
    <ligand>
        <name>L-glutamate</name>
        <dbReference type="ChEBI" id="CHEBI:29985"/>
    </ligand>
</feature>
<evidence type="ECO:0000256" key="12">
    <source>
        <dbReference type="PIRSR" id="PIRSR604809-1"/>
    </source>
</evidence>
<comment type="cofactor">
    <cofactor evidence="14">
        <name>Mg(2+)</name>
        <dbReference type="ChEBI" id="CHEBI:18420"/>
    </cofactor>
    <text evidence="14">Binds 2 Mg(2+) ions per subunit.</text>
</comment>
<keyword evidence="10 14" id="KW-0460">Magnesium</keyword>
<dbReference type="OrthoDB" id="9807095at2"/>
<feature type="binding site" evidence="12">
    <location>
        <begin position="238"/>
        <end position="239"/>
    </location>
    <ligand>
        <name>L-glutamate</name>
        <dbReference type="ChEBI" id="CHEBI:29985"/>
    </ligand>
</feature>
<dbReference type="InterPro" id="IPR008146">
    <property type="entry name" value="Gln_synth_cat_dom"/>
</dbReference>
<dbReference type="GO" id="GO:0004356">
    <property type="term" value="F:glutamine synthetase activity"/>
    <property type="evidence" value="ECO:0007669"/>
    <property type="project" value="UniProtKB-EC"/>
</dbReference>
<evidence type="ECO:0000256" key="6">
    <source>
        <dbReference type="ARBA" id="ARBA00022598"/>
    </source>
</evidence>
<keyword evidence="7 14" id="KW-0479">Metal-binding</keyword>
<dbReference type="STRING" id="1121409.SAMN02745124_00199"/>
<comment type="catalytic activity">
    <reaction evidence="11 17">
        <text>L-glutamate + NH4(+) + ATP = L-glutamine + ADP + phosphate + H(+)</text>
        <dbReference type="Rhea" id="RHEA:16169"/>
        <dbReference type="ChEBI" id="CHEBI:15378"/>
        <dbReference type="ChEBI" id="CHEBI:28938"/>
        <dbReference type="ChEBI" id="CHEBI:29985"/>
        <dbReference type="ChEBI" id="CHEBI:30616"/>
        <dbReference type="ChEBI" id="CHEBI:43474"/>
        <dbReference type="ChEBI" id="CHEBI:58359"/>
        <dbReference type="ChEBI" id="CHEBI:456216"/>
        <dbReference type="EC" id="6.3.1.2"/>
    </reaction>
</comment>
<dbReference type="FunFam" id="3.10.20.70:FF:000005">
    <property type="entry name" value="Glutamine synthetase"/>
    <property type="match status" value="1"/>
</dbReference>
<keyword evidence="8 13" id="KW-0547">Nucleotide-binding</keyword>
<dbReference type="GO" id="GO:0006542">
    <property type="term" value="P:glutamine biosynthetic process"/>
    <property type="evidence" value="ECO:0007669"/>
    <property type="project" value="InterPro"/>
</dbReference>
<evidence type="ECO:0000256" key="8">
    <source>
        <dbReference type="ARBA" id="ARBA00022741"/>
    </source>
</evidence>
<feature type="domain" description="GS catalytic" evidence="19">
    <location>
        <begin position="107"/>
        <end position="443"/>
    </location>
</feature>
<feature type="binding site" evidence="13">
    <location>
        <position position="315"/>
    </location>
    <ligand>
        <name>ATP</name>
        <dbReference type="ChEBI" id="CHEBI:30616"/>
    </ligand>
</feature>
<protein>
    <recommendedName>
        <fullName evidence="4 17">Glutamine synthetase</fullName>
        <ecNumber evidence="3 17">6.3.1.2</ecNumber>
    </recommendedName>
</protein>